<name>A0ABX3INA3_9BACT</name>
<dbReference type="InterPro" id="IPR027417">
    <property type="entry name" value="P-loop_NTPase"/>
</dbReference>
<evidence type="ECO:0000313" key="13">
    <source>
        <dbReference type="Proteomes" id="UP000242616"/>
    </source>
</evidence>
<dbReference type="NCBIfam" id="TIGR00614">
    <property type="entry name" value="recQ_fam"/>
    <property type="match status" value="1"/>
</dbReference>
<dbReference type="InterPro" id="IPR004589">
    <property type="entry name" value="DNA_helicase_ATP-dep_RecQ"/>
</dbReference>
<dbReference type="Gene3D" id="3.40.50.300">
    <property type="entry name" value="P-loop containing nucleotide triphosphate hydrolases"/>
    <property type="match status" value="2"/>
</dbReference>
<evidence type="ECO:0000256" key="7">
    <source>
        <dbReference type="ARBA" id="ARBA00023235"/>
    </source>
</evidence>
<accession>A0ABX3INA3</accession>
<dbReference type="InterPro" id="IPR000836">
    <property type="entry name" value="PRTase_dom"/>
</dbReference>
<dbReference type="SMART" id="SM00490">
    <property type="entry name" value="HELICc"/>
    <property type="match status" value="1"/>
</dbReference>
<evidence type="ECO:0000259" key="10">
    <source>
        <dbReference type="PROSITE" id="PS51192"/>
    </source>
</evidence>
<evidence type="ECO:0000256" key="2">
    <source>
        <dbReference type="ARBA" id="ARBA00022741"/>
    </source>
</evidence>
<dbReference type="Proteomes" id="UP000242616">
    <property type="component" value="Unassembled WGS sequence"/>
</dbReference>
<evidence type="ECO:0000256" key="1">
    <source>
        <dbReference type="ARBA" id="ARBA00005446"/>
    </source>
</evidence>
<dbReference type="SMART" id="SM00487">
    <property type="entry name" value="DEXDc"/>
    <property type="match status" value="1"/>
</dbReference>
<dbReference type="SUPFAM" id="SSF53271">
    <property type="entry name" value="PRTase-like"/>
    <property type="match status" value="1"/>
</dbReference>
<keyword evidence="13" id="KW-1185">Reference proteome</keyword>
<evidence type="ECO:0000256" key="3">
    <source>
        <dbReference type="ARBA" id="ARBA00022801"/>
    </source>
</evidence>
<keyword evidence="3" id="KW-0378">Hydrolase</keyword>
<evidence type="ECO:0000256" key="9">
    <source>
        <dbReference type="ARBA" id="ARBA00034808"/>
    </source>
</evidence>
<evidence type="ECO:0000256" key="4">
    <source>
        <dbReference type="ARBA" id="ARBA00022806"/>
    </source>
</evidence>
<dbReference type="RefSeq" id="WP_077197665.1">
    <property type="nucleotide sequence ID" value="NZ_LBFC01000001.1"/>
</dbReference>
<protein>
    <recommendedName>
        <fullName evidence="9">DNA 3'-5' helicase</fullName>
        <ecNumber evidence="9">5.6.2.4</ecNumber>
    </recommendedName>
</protein>
<sequence>MKNRKNKQNILDIEIENFFKTDQYHYIYFTDFEYKFKIDDYSIFSLSTYYPKNSFSDDILDDQERIYRRYIYEFKDGNEKISELFCDIISRLIIKNNIINDKNNTAISIIPASNKEKTEIRYNNFVKNLSVKLDVINGYDFIKNLIDRPSKHREHFKGNILEYLKFDSEKIKGKEIILFDDIITSGNSFLNIANELKNLGAKNVIGIFLGKTFNEKFRLEDYIIEYEEDLEINKKFYHGEASYISHALRNTLKEYYDKMNNFNFKILKNYERKFNEDNPLILTAKIFNNIISRGIPTFASIFYDKSIMDSMSDLLSYRKLSDTGTIDYIIELKDEKYFLKVIKKYFSELKMYNVTKNNFFAKYILSSWLHKVLTNAITDGILDDKEVWNIAIIERDVKFSEISIVDAYNYMNKISKLFDYNLPKIKLDIYRNEDTTLEILEKNVEVNYYTFDLYKDEYDLTIDIGYKLNVEELETNSPYVIVRSALKTPELLPESSKTNSFSHKKYDEYYETQNDVISVVNYKTVALHNSTYNLLTENENMHFFETNNPHLFLPKFFSFKPYKFKINKAKEDVLRFLLQNIFRKVDFRDGQIPIIKRILSLKSTIGLLPTGAGKSLCYQLSGLLQPGPVIVIDPIKSLMFDQVYNLKALGINSSAYINSDLSIEEKDFVLENLKNGMYKFIFIAPERLQIKSFRKNLKKLTEFLPVPFVVIDEAHCVSEWGHDFRTAYLNVARIIKNIAKHDDYEPPIVALTGTASYAVLNDVQKELQIENSAKIYPKSFERDELTFFIISTPSNNKNEVLKDILFNKLPSLLETNDVFKLNDRKTKSGIIFTSTVNGLKGVFEISKFLKNLGINSKIFSGKKPKDSNMNDEEYDKYKINVQKEFKNNEFPLLVATKAFGMGVDKPNIRYTIHYTLPSSLESFYQEAGRAGRDRKPAYCFLIYSEDYNKFTDAILNVSISNEQANKIYSKYKVYDDISTQAFFHFSSFEGEEIERKNLIKLFQKLKPYIKKLDNGKVGYLTIKSLDKNFEKAIYRLTILGVVEDYTIQYENSSRSYELKLRKLNVEEIKQNLINYLKRYKTKTYIDNFVKKYFKNKMSFEDFMIKIIEALIEFVYDEIEKQRRRALYTMVEVARNAKTNEEIKKYILNYFNESVYTKDLIHFIKELNIKELINFMDEIYYEDIEKIENLYGNVQRLLESYPDNPPLYIISTLSKIKLNYTNDEVIRDWENFLKYLSDNIEEDELDNFVYTIFNKIVNFDINENLKKLFYKTLLDNFYLKDIILKFNYLAPTLSKKVVLKRILSKVKKINMYIKGGRKNG</sequence>
<evidence type="ECO:0000256" key="5">
    <source>
        <dbReference type="ARBA" id="ARBA00022840"/>
    </source>
</evidence>
<dbReference type="PROSITE" id="PS51192">
    <property type="entry name" value="HELICASE_ATP_BIND_1"/>
    <property type="match status" value="1"/>
</dbReference>
<dbReference type="Pfam" id="PF00270">
    <property type="entry name" value="DEAD"/>
    <property type="match status" value="1"/>
</dbReference>
<keyword evidence="4" id="KW-0347">Helicase</keyword>
<dbReference type="InterPro" id="IPR029057">
    <property type="entry name" value="PRTase-like"/>
</dbReference>
<dbReference type="PANTHER" id="PTHR13710">
    <property type="entry name" value="DNA HELICASE RECQ FAMILY MEMBER"/>
    <property type="match status" value="1"/>
</dbReference>
<dbReference type="InterPro" id="IPR014001">
    <property type="entry name" value="Helicase_ATP-bd"/>
</dbReference>
<comment type="catalytic activity">
    <reaction evidence="8">
        <text>Couples ATP hydrolysis with the unwinding of duplex DNA by translocating in the 3'-5' direction.</text>
        <dbReference type="EC" id="5.6.2.4"/>
    </reaction>
</comment>
<feature type="domain" description="Helicase C-terminal" evidence="11">
    <location>
        <begin position="813"/>
        <end position="975"/>
    </location>
</feature>
<evidence type="ECO:0000313" key="12">
    <source>
        <dbReference type="EMBL" id="ONN28093.1"/>
    </source>
</evidence>
<organism evidence="12 13">
    <name type="scientific">Thermosipho affectus</name>
    <dbReference type="NCBI Taxonomy" id="660294"/>
    <lineage>
        <taxon>Bacteria</taxon>
        <taxon>Thermotogati</taxon>
        <taxon>Thermotogota</taxon>
        <taxon>Thermotogae</taxon>
        <taxon>Thermotogales</taxon>
        <taxon>Fervidobacteriaceae</taxon>
        <taxon>Thermosipho</taxon>
    </lineage>
</organism>
<proteinExistence type="inferred from homology"/>
<dbReference type="InterPro" id="IPR011545">
    <property type="entry name" value="DEAD/DEAH_box_helicase_dom"/>
</dbReference>
<evidence type="ECO:0000256" key="8">
    <source>
        <dbReference type="ARBA" id="ARBA00034617"/>
    </source>
</evidence>
<evidence type="ECO:0000259" key="11">
    <source>
        <dbReference type="PROSITE" id="PS51194"/>
    </source>
</evidence>
<dbReference type="PROSITE" id="PS51194">
    <property type="entry name" value="HELICASE_CTER"/>
    <property type="match status" value="1"/>
</dbReference>
<dbReference type="SUPFAM" id="SSF52540">
    <property type="entry name" value="P-loop containing nucleoside triphosphate hydrolases"/>
    <property type="match status" value="1"/>
</dbReference>
<keyword evidence="6" id="KW-0238">DNA-binding</keyword>
<dbReference type="CDD" id="cd17920">
    <property type="entry name" value="DEXHc_RecQ"/>
    <property type="match status" value="1"/>
</dbReference>
<keyword evidence="5" id="KW-0067">ATP-binding</keyword>
<dbReference type="CDD" id="cd06223">
    <property type="entry name" value="PRTases_typeI"/>
    <property type="match status" value="1"/>
</dbReference>
<dbReference type="PANTHER" id="PTHR13710:SF105">
    <property type="entry name" value="ATP-DEPENDENT DNA HELICASE Q1"/>
    <property type="match status" value="1"/>
</dbReference>
<comment type="similarity">
    <text evidence="1">Belongs to the helicase family. RecQ subfamily.</text>
</comment>
<comment type="caution">
    <text evidence="12">The sequence shown here is derived from an EMBL/GenBank/DDBJ whole genome shotgun (WGS) entry which is preliminary data.</text>
</comment>
<keyword evidence="7" id="KW-0413">Isomerase</keyword>
<keyword evidence="2" id="KW-0547">Nucleotide-binding</keyword>
<dbReference type="Pfam" id="PF00271">
    <property type="entry name" value="Helicase_C"/>
    <property type="match status" value="1"/>
</dbReference>
<dbReference type="EMBL" id="LBFC01000001">
    <property type="protein sequence ID" value="ONN28093.1"/>
    <property type="molecule type" value="Genomic_DNA"/>
</dbReference>
<dbReference type="EC" id="5.6.2.4" evidence="9"/>
<dbReference type="Gene3D" id="3.40.50.2020">
    <property type="match status" value="1"/>
</dbReference>
<gene>
    <name evidence="12" type="ORF">XJ44_00020</name>
</gene>
<reference evidence="12 13" key="1">
    <citation type="submission" date="2015-06" db="EMBL/GenBank/DDBJ databases">
        <title>Genome sequencing of Thermotogales isolates from hydrothermal vents.</title>
        <authorList>
            <person name="Haverkamp T.H."/>
            <person name="Kublanov I.V."/>
            <person name="Nesbo C.L."/>
        </authorList>
    </citation>
    <scope>NUCLEOTIDE SEQUENCE [LARGE SCALE GENOMIC DNA]</scope>
    <source>
        <strain evidence="13">ik275mar</strain>
    </source>
</reference>
<feature type="domain" description="Helicase ATP-binding" evidence="10">
    <location>
        <begin position="595"/>
        <end position="773"/>
    </location>
</feature>
<dbReference type="InterPro" id="IPR001650">
    <property type="entry name" value="Helicase_C-like"/>
</dbReference>
<evidence type="ECO:0000256" key="6">
    <source>
        <dbReference type="ARBA" id="ARBA00023125"/>
    </source>
</evidence>